<dbReference type="Pfam" id="PF02021">
    <property type="entry name" value="UPF0102"/>
    <property type="match status" value="1"/>
</dbReference>
<dbReference type="EMBL" id="QUMS01000001">
    <property type="protein sequence ID" value="REG10679.1"/>
    <property type="molecule type" value="Genomic_DNA"/>
</dbReference>
<dbReference type="CDD" id="cd20736">
    <property type="entry name" value="PoNe_Nuclease"/>
    <property type="match status" value="1"/>
</dbReference>
<dbReference type="NCBIfam" id="NF009154">
    <property type="entry name" value="PRK12497.3-3"/>
    <property type="match status" value="1"/>
</dbReference>
<dbReference type="PANTHER" id="PTHR34039:SF1">
    <property type="entry name" value="UPF0102 PROTEIN YRAN"/>
    <property type="match status" value="1"/>
</dbReference>
<sequence length="129" mass="14786">MTENKTLTHNQRLGRWGEEAARQYLLAQGLEIVNSNVRTAYGEIDVLARQGEVLVFCEVKTRRTRTFGHPEVAVTPKKQEHMRNAALDYLQTHNLLDSPWRIDVLAIEKDSQDIKNPVKVTWFQNALSG</sequence>
<dbReference type="SUPFAM" id="SSF52980">
    <property type="entry name" value="Restriction endonuclease-like"/>
    <property type="match status" value="1"/>
</dbReference>
<dbReference type="RefSeq" id="WP_116223846.1">
    <property type="nucleotide sequence ID" value="NZ_AP018437.1"/>
</dbReference>
<reference evidence="3 4" key="1">
    <citation type="submission" date="2018-08" db="EMBL/GenBank/DDBJ databases">
        <title>Genomic Encyclopedia of Type Strains, Phase IV (KMG-IV): sequencing the most valuable type-strain genomes for metagenomic binning, comparative biology and taxonomic classification.</title>
        <authorList>
            <person name="Goeker M."/>
        </authorList>
    </citation>
    <scope>NUCLEOTIDE SEQUENCE [LARGE SCALE GENOMIC DNA]</scope>
    <source>
        <strain evidence="3 4">DSM 23923</strain>
    </source>
</reference>
<accession>A0A347ZTV9</accession>
<name>A0A347ZTV9_9CHLR</name>
<evidence type="ECO:0000256" key="2">
    <source>
        <dbReference type="HAMAP-Rule" id="MF_00048"/>
    </source>
</evidence>
<dbReference type="Proteomes" id="UP000256388">
    <property type="component" value="Unassembled WGS sequence"/>
</dbReference>
<dbReference type="NCBIfam" id="TIGR00252">
    <property type="entry name" value="YraN family protein"/>
    <property type="match status" value="1"/>
</dbReference>
<evidence type="ECO:0000256" key="1">
    <source>
        <dbReference type="ARBA" id="ARBA00006738"/>
    </source>
</evidence>
<evidence type="ECO:0000313" key="4">
    <source>
        <dbReference type="Proteomes" id="UP000256388"/>
    </source>
</evidence>
<comment type="similarity">
    <text evidence="1 2">Belongs to the UPF0102 family.</text>
</comment>
<keyword evidence="3" id="KW-0378">Hydrolase</keyword>
<proteinExistence type="inferred from homology"/>
<dbReference type="InterPro" id="IPR011856">
    <property type="entry name" value="tRNA_endonuc-like_dom_sf"/>
</dbReference>
<comment type="caution">
    <text evidence="3">The sequence shown here is derived from an EMBL/GenBank/DDBJ whole genome shotgun (WGS) entry which is preliminary data.</text>
</comment>
<gene>
    <name evidence="3" type="ORF">DFR64_0538</name>
</gene>
<protein>
    <recommendedName>
        <fullName evidence="2">UPF0102 protein DFR64_0538</fullName>
    </recommendedName>
</protein>
<dbReference type="HAMAP" id="MF_00048">
    <property type="entry name" value="UPF0102"/>
    <property type="match status" value="1"/>
</dbReference>
<keyword evidence="4" id="KW-1185">Reference proteome</keyword>
<organism evidence="3 4">
    <name type="scientific">Pelolinea submarina</name>
    <dbReference type="NCBI Taxonomy" id="913107"/>
    <lineage>
        <taxon>Bacteria</taxon>
        <taxon>Bacillati</taxon>
        <taxon>Chloroflexota</taxon>
        <taxon>Anaerolineae</taxon>
        <taxon>Anaerolineales</taxon>
        <taxon>Anaerolineaceae</taxon>
        <taxon>Pelolinea</taxon>
    </lineage>
</organism>
<dbReference type="InterPro" id="IPR011335">
    <property type="entry name" value="Restrct_endonuc-II-like"/>
</dbReference>
<dbReference type="AlphaFoldDB" id="A0A347ZTV9"/>
<dbReference type="OrthoDB" id="9802516at2"/>
<evidence type="ECO:0000313" key="3">
    <source>
        <dbReference type="EMBL" id="REG10679.1"/>
    </source>
</evidence>
<dbReference type="NCBIfam" id="NF009150">
    <property type="entry name" value="PRK12497.1-3"/>
    <property type="match status" value="1"/>
</dbReference>
<keyword evidence="3" id="KW-0255">Endonuclease</keyword>
<dbReference type="GO" id="GO:0004519">
    <property type="term" value="F:endonuclease activity"/>
    <property type="evidence" value="ECO:0007669"/>
    <property type="project" value="UniProtKB-KW"/>
</dbReference>
<dbReference type="Gene3D" id="3.40.1350.10">
    <property type="match status" value="1"/>
</dbReference>
<dbReference type="GO" id="GO:0003676">
    <property type="term" value="F:nucleic acid binding"/>
    <property type="evidence" value="ECO:0007669"/>
    <property type="project" value="InterPro"/>
</dbReference>
<dbReference type="PANTHER" id="PTHR34039">
    <property type="entry name" value="UPF0102 PROTEIN YRAN"/>
    <property type="match status" value="1"/>
</dbReference>
<keyword evidence="3" id="KW-0540">Nuclease</keyword>
<dbReference type="InterPro" id="IPR003509">
    <property type="entry name" value="UPF0102_YraN-like"/>
</dbReference>